<dbReference type="EC" id="1.-.-.-" evidence="5"/>
<dbReference type="EMBL" id="CP053923">
    <property type="protein sequence ID" value="QNT68908.1"/>
    <property type="molecule type" value="Genomic_DNA"/>
</dbReference>
<comment type="cofactor">
    <cofactor evidence="5">
        <name>FMN</name>
        <dbReference type="ChEBI" id="CHEBI:58210"/>
    </cofactor>
</comment>
<keyword evidence="2 5" id="KW-0288">FMN</keyword>
<dbReference type="InterPro" id="IPR029479">
    <property type="entry name" value="Nitroreductase"/>
</dbReference>
<comment type="similarity">
    <text evidence="5">Belongs to the nitroreductase family. HadB/RutE subfamily.</text>
</comment>
<dbReference type="RefSeq" id="WP_190262418.1">
    <property type="nucleotide sequence ID" value="NZ_CP053923.1"/>
</dbReference>
<dbReference type="KEGG" id="dvn:HQ394_05500"/>
<dbReference type="SUPFAM" id="SSF55469">
    <property type="entry name" value="FMN-dependent nitroreductase-like"/>
    <property type="match status" value="1"/>
</dbReference>
<dbReference type="NCBIfam" id="NF003768">
    <property type="entry name" value="PRK05365.1"/>
    <property type="match status" value="1"/>
</dbReference>
<feature type="domain" description="Nitroreductase" evidence="6">
    <location>
        <begin position="14"/>
        <end position="155"/>
    </location>
</feature>
<accession>A0A7H1MZM2</accession>
<dbReference type="Gene3D" id="3.40.109.10">
    <property type="entry name" value="NADH Oxidase"/>
    <property type="match status" value="1"/>
</dbReference>
<dbReference type="InterPro" id="IPR050461">
    <property type="entry name" value="Nitroreductase_HadB/RutE"/>
</dbReference>
<keyword evidence="4 5" id="KW-0560">Oxidoreductase</keyword>
<dbReference type="InterPro" id="IPR000415">
    <property type="entry name" value="Nitroreductase-like"/>
</dbReference>
<dbReference type="GO" id="GO:0016491">
    <property type="term" value="F:oxidoreductase activity"/>
    <property type="evidence" value="ECO:0007669"/>
    <property type="project" value="UniProtKB-UniRule"/>
</dbReference>
<evidence type="ECO:0000259" key="6">
    <source>
        <dbReference type="Pfam" id="PF00881"/>
    </source>
</evidence>
<dbReference type="PANTHER" id="PTHR43543:SF1">
    <property type="entry name" value="MALONIC SEMIALDEHYDE REDUCTASE RUTE-RELATED"/>
    <property type="match status" value="1"/>
</dbReference>
<dbReference type="CDD" id="cd02148">
    <property type="entry name" value="RutE-like"/>
    <property type="match status" value="1"/>
</dbReference>
<proteinExistence type="inferred from homology"/>
<reference evidence="7 8" key="1">
    <citation type="submission" date="2020-05" db="EMBL/GenBank/DDBJ databases">
        <title>Complete closed genome sequence of Defluviicoccus vanus.</title>
        <authorList>
            <person name="Bessarab I."/>
            <person name="Arumugam K."/>
            <person name="Maszenan A.M."/>
            <person name="Seviour R.J."/>
            <person name="Williams R.B."/>
        </authorList>
    </citation>
    <scope>NUCLEOTIDE SEQUENCE [LARGE SCALE GENOMIC DNA]</scope>
    <source>
        <strain evidence="7 8">Ben 114</strain>
    </source>
</reference>
<dbReference type="InterPro" id="IPR023936">
    <property type="entry name" value="RutE-like"/>
</dbReference>
<organism evidence="7 8">
    <name type="scientific">Defluviicoccus vanus</name>
    <dbReference type="NCBI Taxonomy" id="111831"/>
    <lineage>
        <taxon>Bacteria</taxon>
        <taxon>Pseudomonadati</taxon>
        <taxon>Pseudomonadota</taxon>
        <taxon>Alphaproteobacteria</taxon>
        <taxon>Rhodospirillales</taxon>
        <taxon>Rhodospirillaceae</taxon>
        <taxon>Defluviicoccus</taxon>
    </lineage>
</organism>
<evidence type="ECO:0000256" key="2">
    <source>
        <dbReference type="ARBA" id="ARBA00022643"/>
    </source>
</evidence>
<protein>
    <recommendedName>
        <fullName evidence="5">Putative NADH dehydrogenase/NAD(P)H nitroreductase HQ394_05500</fullName>
        <ecNumber evidence="5">1.-.-.-</ecNumber>
    </recommendedName>
</protein>
<dbReference type="Pfam" id="PF00881">
    <property type="entry name" value="Nitroreductase"/>
    <property type="match status" value="1"/>
</dbReference>
<name>A0A7H1MZM2_9PROT</name>
<keyword evidence="1 5" id="KW-0285">Flavoprotein</keyword>
<evidence type="ECO:0000256" key="3">
    <source>
        <dbReference type="ARBA" id="ARBA00022857"/>
    </source>
</evidence>
<evidence type="ECO:0000313" key="7">
    <source>
        <dbReference type="EMBL" id="QNT68908.1"/>
    </source>
</evidence>
<keyword evidence="8" id="KW-1185">Reference proteome</keyword>
<dbReference type="HAMAP" id="MF_01204">
    <property type="entry name" value="Oxidoreductase_RutE_HadB"/>
    <property type="match status" value="1"/>
</dbReference>
<evidence type="ECO:0000313" key="8">
    <source>
        <dbReference type="Proteomes" id="UP000516369"/>
    </source>
</evidence>
<evidence type="ECO:0000256" key="5">
    <source>
        <dbReference type="HAMAP-Rule" id="MF_01204"/>
    </source>
</evidence>
<sequence length="193" mass="20829">MLDNGALDRLFRNARTHNKWLDKPVSEATLRAAWDLAKMGPTSANSSPARIVFVVSAAAKEKLKPALAEGNVAKTMAAPVTAIIACDMAFYERLPELFPHTDARSWFVGNEALIGSTAFRNGSLQGAYFILAARAVGLDCGPMSGFDSAKVDEAFFAGTTLKSNFLCNLGYGDPAKLHPRDKRLSFDEACRIA</sequence>
<gene>
    <name evidence="7" type="ORF">HQ394_05500</name>
</gene>
<dbReference type="PANTHER" id="PTHR43543">
    <property type="entry name" value="MALONIC SEMIALDEHYDE REDUCTASE RUTE-RELATED"/>
    <property type="match status" value="1"/>
</dbReference>
<dbReference type="Proteomes" id="UP000516369">
    <property type="component" value="Chromosome"/>
</dbReference>
<evidence type="ECO:0000256" key="4">
    <source>
        <dbReference type="ARBA" id="ARBA00023002"/>
    </source>
</evidence>
<keyword evidence="5" id="KW-0520">NAD</keyword>
<evidence type="ECO:0000256" key="1">
    <source>
        <dbReference type="ARBA" id="ARBA00022630"/>
    </source>
</evidence>
<keyword evidence="3 5" id="KW-0521">NADP</keyword>
<dbReference type="AlphaFoldDB" id="A0A7H1MZM2"/>